<keyword evidence="4 7" id="KW-1133">Transmembrane helix</keyword>
<evidence type="ECO:0000256" key="5">
    <source>
        <dbReference type="ARBA" id="ARBA00023136"/>
    </source>
</evidence>
<feature type="transmembrane region" description="Helical" evidence="7">
    <location>
        <begin position="528"/>
        <end position="547"/>
    </location>
</feature>
<evidence type="ECO:0000256" key="1">
    <source>
        <dbReference type="ARBA" id="ARBA00004651"/>
    </source>
</evidence>
<dbReference type="GO" id="GO:0005886">
    <property type="term" value="C:plasma membrane"/>
    <property type="evidence" value="ECO:0007669"/>
    <property type="project" value="UniProtKB-SubCell"/>
</dbReference>
<dbReference type="PANTHER" id="PTHR30572:SF4">
    <property type="entry name" value="ABC TRANSPORTER PERMEASE YTRF"/>
    <property type="match status" value="1"/>
</dbReference>
<dbReference type="Pfam" id="PF02687">
    <property type="entry name" value="FtsX"/>
    <property type="match status" value="2"/>
</dbReference>
<feature type="transmembrane region" description="Helical" evidence="7">
    <location>
        <begin position="497"/>
        <end position="516"/>
    </location>
</feature>
<evidence type="ECO:0000256" key="3">
    <source>
        <dbReference type="ARBA" id="ARBA00022692"/>
    </source>
</evidence>
<keyword evidence="3 7" id="KW-0812">Transmembrane</keyword>
<dbReference type="InterPro" id="IPR003838">
    <property type="entry name" value="ABC3_permease_C"/>
</dbReference>
<keyword evidence="5 7" id="KW-0472">Membrane</keyword>
<comment type="caution">
    <text evidence="9">The sequence shown here is derived from an EMBL/GenBank/DDBJ whole genome shotgun (WGS) entry which is preliminary data.</text>
</comment>
<protein>
    <submittedName>
        <fullName evidence="9">ABC transport system permease protein</fullName>
    </submittedName>
</protein>
<reference evidence="9 10" key="1">
    <citation type="submission" date="2023-07" db="EMBL/GenBank/DDBJ databases">
        <title>Sequencing the genomes of 1000 actinobacteria strains.</title>
        <authorList>
            <person name="Klenk H.-P."/>
        </authorList>
    </citation>
    <scope>NUCLEOTIDE SEQUENCE [LARGE SCALE GENOMIC DNA]</scope>
    <source>
        <strain evidence="9 10">DSM 44709</strain>
    </source>
</reference>
<feature type="transmembrane region" description="Helical" evidence="7">
    <location>
        <begin position="36"/>
        <end position="56"/>
    </location>
</feature>
<evidence type="ECO:0000313" key="10">
    <source>
        <dbReference type="Proteomes" id="UP001240236"/>
    </source>
</evidence>
<feature type="transmembrane region" description="Helical" evidence="7">
    <location>
        <begin position="289"/>
        <end position="316"/>
    </location>
</feature>
<evidence type="ECO:0000256" key="7">
    <source>
        <dbReference type="SAM" id="Phobius"/>
    </source>
</evidence>
<evidence type="ECO:0000313" key="9">
    <source>
        <dbReference type="EMBL" id="MDQ0369363.1"/>
    </source>
</evidence>
<feature type="transmembrane region" description="Helical" evidence="7">
    <location>
        <begin position="737"/>
        <end position="768"/>
    </location>
</feature>
<proteinExistence type="inferred from homology"/>
<evidence type="ECO:0000259" key="8">
    <source>
        <dbReference type="Pfam" id="PF02687"/>
    </source>
</evidence>
<feature type="transmembrane region" description="Helical" evidence="7">
    <location>
        <begin position="436"/>
        <end position="458"/>
    </location>
</feature>
<feature type="transmembrane region" description="Helical" evidence="7">
    <location>
        <begin position="830"/>
        <end position="851"/>
    </location>
</feature>
<feature type="domain" description="ABC3 transporter permease C-terminal" evidence="8">
    <location>
        <begin position="748"/>
        <end position="861"/>
    </location>
</feature>
<dbReference type="RefSeq" id="WP_307244529.1">
    <property type="nucleotide sequence ID" value="NZ_JAUSUZ010000001.1"/>
</dbReference>
<name>A0AAE4B2U1_9ACTN</name>
<evidence type="ECO:0000256" key="2">
    <source>
        <dbReference type="ARBA" id="ARBA00022475"/>
    </source>
</evidence>
<dbReference type="InterPro" id="IPR050250">
    <property type="entry name" value="Macrolide_Exporter_MacB"/>
</dbReference>
<sequence length="868" mass="86756">MTVLRTQLGHRAPAGRCPMTVLRTQLAGLARRPARLLLTGLALIVAATVVFGTVLAQRIMTQTILDTFSGTSAAADIVVGDGTGTSAAALDVVRRTPGVESATARNEAFYDVPAVAGTWLQVIGDPGSGPLSAVTLAEGAYPSAPGQIAVTPRTAERMGLVVGGTLRIRAGSEAPHRTLTVTGIVRPASGEGFAGSAYTTSELVDAMLVADGAASLSSRIEAHLAPGADPAAVAGELRRTLPRVPDQGGGQTVTAGGQQSSTMVTPDVVLGAELRDREARAAADSMGELFYLVGLFVAIAAAAAALVATATFRIVFAQRMRQLALMRAIGAGRGALTRALAAEGALTGLVAGVTGVLIAYLLGLAAGPAARVFLDARLASPGLPVVPALLVVLGTTLIALVAVLSPAATASRVSPLEALRSASVTGAQSALGRGRWAFGLVLTVLAVLLLGLAVAGLPEADVPDSGSPELSMTATVASGTVAFFSLIVLGPTILRPVLWLAGLPLRAFGPAGRLAVGGVGGAPKRAASVSVVVALAVTLTAAALIAVSTTRITMEQELALSAPADLQIAAPEGEPIPVGALRAAPELTGVLPFRVAEVASGASTFTVADLSLASLPTGDDIRVSAGSLADAGPGRAIASDWSAGLLEAGQGRQVTLSRNGRTVTVTVVATVGGLPMESMLLLDPADLTALGTPAEPTVVLADAAGDRSAAVRAAQAIVAGGGVTVLADARDDLAEQLLLITVVALGLVGMTVAVAVVGVGTTTALSVVERLREAGLLRAVGMSRGRLRATLLLEASLYGVVGALLGLALAVPFAWLLLAAAGLDAPLALPWGQLALVVLVLGLLTAVSGVLPARRASRVSPTAALAMD</sequence>
<feature type="domain" description="ABC3 transporter permease C-terminal" evidence="8">
    <location>
        <begin position="295"/>
        <end position="415"/>
    </location>
</feature>
<feature type="transmembrane region" description="Helical" evidence="7">
    <location>
        <begin position="336"/>
        <end position="362"/>
    </location>
</feature>
<feature type="transmembrane region" description="Helical" evidence="7">
    <location>
        <begin position="470"/>
        <end position="490"/>
    </location>
</feature>
<feature type="transmembrane region" description="Helical" evidence="7">
    <location>
        <begin position="789"/>
        <end position="818"/>
    </location>
</feature>
<comment type="subcellular location">
    <subcellularLocation>
        <location evidence="1">Cell membrane</location>
        <topology evidence="1">Multi-pass membrane protein</topology>
    </subcellularLocation>
</comment>
<organism evidence="9 10">
    <name type="scientific">Catenuloplanes indicus</name>
    <dbReference type="NCBI Taxonomy" id="137267"/>
    <lineage>
        <taxon>Bacteria</taxon>
        <taxon>Bacillati</taxon>
        <taxon>Actinomycetota</taxon>
        <taxon>Actinomycetes</taxon>
        <taxon>Micromonosporales</taxon>
        <taxon>Micromonosporaceae</taxon>
        <taxon>Catenuloplanes</taxon>
    </lineage>
</organism>
<keyword evidence="2" id="KW-1003">Cell membrane</keyword>
<dbReference type="PANTHER" id="PTHR30572">
    <property type="entry name" value="MEMBRANE COMPONENT OF TRANSPORTER-RELATED"/>
    <property type="match status" value="1"/>
</dbReference>
<dbReference type="GO" id="GO:0022857">
    <property type="term" value="F:transmembrane transporter activity"/>
    <property type="evidence" value="ECO:0007669"/>
    <property type="project" value="TreeGrafter"/>
</dbReference>
<feature type="transmembrane region" description="Helical" evidence="7">
    <location>
        <begin position="382"/>
        <end position="404"/>
    </location>
</feature>
<gene>
    <name evidence="9" type="ORF">J2S42_006032</name>
</gene>
<accession>A0AAE4B2U1</accession>
<dbReference type="EMBL" id="JAUSUZ010000001">
    <property type="protein sequence ID" value="MDQ0369363.1"/>
    <property type="molecule type" value="Genomic_DNA"/>
</dbReference>
<dbReference type="Proteomes" id="UP001240236">
    <property type="component" value="Unassembled WGS sequence"/>
</dbReference>
<keyword evidence="10" id="KW-1185">Reference proteome</keyword>
<comment type="similarity">
    <text evidence="6">Belongs to the ABC-4 integral membrane protein family.</text>
</comment>
<dbReference type="AlphaFoldDB" id="A0AAE4B2U1"/>
<evidence type="ECO:0000256" key="6">
    <source>
        <dbReference type="ARBA" id="ARBA00038076"/>
    </source>
</evidence>
<evidence type="ECO:0000256" key="4">
    <source>
        <dbReference type="ARBA" id="ARBA00022989"/>
    </source>
</evidence>